<name>A0A8J2Z4Q0_9GAMM</name>
<feature type="transmembrane region" description="Helical" evidence="1">
    <location>
        <begin position="80"/>
        <end position="100"/>
    </location>
</feature>
<sequence length="138" mass="14779">MLMSLKNMKNMKNIKEMKKVVQNAFSMAGFSILFKPLKKALTSTLMLLLSFGFAAASSTGSGQFGWEKVLKTIADSISGPVAYSIGIITIAISGFAIAFLDLQGGAKWFVRVLCGLSIVFTATSLLSTFGWTSGAMIF</sequence>
<gene>
    <name evidence="2" type="ORF">GCM10010995_15480</name>
</gene>
<evidence type="ECO:0000313" key="2">
    <source>
        <dbReference type="EMBL" id="GGF99108.1"/>
    </source>
</evidence>
<organism evidence="2 3">
    <name type="scientific">Cysteiniphilum litorale</name>
    <dbReference type="NCBI Taxonomy" id="2056700"/>
    <lineage>
        <taxon>Bacteria</taxon>
        <taxon>Pseudomonadati</taxon>
        <taxon>Pseudomonadota</taxon>
        <taxon>Gammaproteobacteria</taxon>
        <taxon>Thiotrichales</taxon>
        <taxon>Fastidiosibacteraceae</taxon>
        <taxon>Cysteiniphilum</taxon>
    </lineage>
</organism>
<dbReference type="EMBL" id="BMJS01000016">
    <property type="protein sequence ID" value="GGF99108.1"/>
    <property type="molecule type" value="Genomic_DNA"/>
</dbReference>
<protein>
    <recommendedName>
        <fullName evidence="4">Conjugal transfer protein TrbC</fullName>
    </recommendedName>
</protein>
<evidence type="ECO:0008006" key="4">
    <source>
        <dbReference type="Google" id="ProtNLM"/>
    </source>
</evidence>
<proteinExistence type="predicted"/>
<dbReference type="AlphaFoldDB" id="A0A8J2Z4Q0"/>
<keyword evidence="1" id="KW-0812">Transmembrane</keyword>
<feature type="transmembrane region" description="Helical" evidence="1">
    <location>
        <begin position="112"/>
        <end position="132"/>
    </location>
</feature>
<comment type="caution">
    <text evidence="2">The sequence shown here is derived from an EMBL/GenBank/DDBJ whole genome shotgun (WGS) entry which is preliminary data.</text>
</comment>
<accession>A0A8J2Z4Q0</accession>
<evidence type="ECO:0000313" key="3">
    <source>
        <dbReference type="Proteomes" id="UP000636949"/>
    </source>
</evidence>
<keyword evidence="1" id="KW-0472">Membrane</keyword>
<dbReference type="InterPro" id="IPR007039">
    <property type="entry name" value="TrbC/VirB2"/>
</dbReference>
<reference evidence="2" key="1">
    <citation type="journal article" date="2014" name="Int. J. Syst. Evol. Microbiol.">
        <title>Complete genome sequence of Corynebacterium casei LMG S-19264T (=DSM 44701T), isolated from a smear-ripened cheese.</title>
        <authorList>
            <consortium name="US DOE Joint Genome Institute (JGI-PGF)"/>
            <person name="Walter F."/>
            <person name="Albersmeier A."/>
            <person name="Kalinowski J."/>
            <person name="Ruckert C."/>
        </authorList>
    </citation>
    <scope>NUCLEOTIDE SEQUENCE</scope>
    <source>
        <strain evidence="2">CGMCC 1.15758</strain>
    </source>
</reference>
<keyword evidence="1" id="KW-1133">Transmembrane helix</keyword>
<dbReference type="Proteomes" id="UP000636949">
    <property type="component" value="Unassembled WGS sequence"/>
</dbReference>
<dbReference type="Pfam" id="PF04956">
    <property type="entry name" value="TrbC"/>
    <property type="match status" value="1"/>
</dbReference>
<evidence type="ECO:0000256" key="1">
    <source>
        <dbReference type="SAM" id="Phobius"/>
    </source>
</evidence>
<keyword evidence="3" id="KW-1185">Reference proteome</keyword>
<reference evidence="2" key="2">
    <citation type="submission" date="2020-09" db="EMBL/GenBank/DDBJ databases">
        <authorList>
            <person name="Sun Q."/>
            <person name="Zhou Y."/>
        </authorList>
    </citation>
    <scope>NUCLEOTIDE SEQUENCE</scope>
    <source>
        <strain evidence="2">CGMCC 1.15758</strain>
    </source>
</reference>